<dbReference type="PANTHER" id="PTHR43976:SF16">
    <property type="entry name" value="SHORT-CHAIN DEHYDROGENASE_REDUCTASE FAMILY PROTEIN"/>
    <property type="match status" value="1"/>
</dbReference>
<dbReference type="PANTHER" id="PTHR43976">
    <property type="entry name" value="SHORT CHAIN DEHYDROGENASE"/>
    <property type="match status" value="1"/>
</dbReference>
<dbReference type="InterPro" id="IPR036291">
    <property type="entry name" value="NAD(P)-bd_dom_sf"/>
</dbReference>
<dbReference type="EMBL" id="JARIHO010000028">
    <property type="protein sequence ID" value="KAJ7339308.1"/>
    <property type="molecule type" value="Genomic_DNA"/>
</dbReference>
<protein>
    <submittedName>
        <fullName evidence="3">Uncharacterized protein</fullName>
    </submittedName>
</protein>
<dbReference type="Proteomes" id="UP001218218">
    <property type="component" value="Unassembled WGS sequence"/>
</dbReference>
<accession>A0AAD7EM45</accession>
<dbReference type="AlphaFoldDB" id="A0AAD7EM45"/>
<sequence length="126" mass="13662">MTPAPRSVILIAGCSAGFGHTTLKDKGADVLQFDVTASPSAISAFAAEAWKIQYENYLLRSGSGQIEFLLKNTGYLQGGIIEENTPKKVVVQLDTNVFGLLRATNAFLPYFRMWRAGTIVNISSCT</sequence>
<dbReference type="InterPro" id="IPR002347">
    <property type="entry name" value="SDR_fam"/>
</dbReference>
<gene>
    <name evidence="3" type="ORF">DFH08DRAFT_812694</name>
</gene>
<evidence type="ECO:0000256" key="1">
    <source>
        <dbReference type="ARBA" id="ARBA00006484"/>
    </source>
</evidence>
<dbReference type="SUPFAM" id="SSF51735">
    <property type="entry name" value="NAD(P)-binding Rossmann-fold domains"/>
    <property type="match status" value="1"/>
</dbReference>
<organism evidence="3 4">
    <name type="scientific">Mycena albidolilacea</name>
    <dbReference type="NCBI Taxonomy" id="1033008"/>
    <lineage>
        <taxon>Eukaryota</taxon>
        <taxon>Fungi</taxon>
        <taxon>Dikarya</taxon>
        <taxon>Basidiomycota</taxon>
        <taxon>Agaricomycotina</taxon>
        <taxon>Agaricomycetes</taxon>
        <taxon>Agaricomycetidae</taxon>
        <taxon>Agaricales</taxon>
        <taxon>Marasmiineae</taxon>
        <taxon>Mycenaceae</taxon>
        <taxon>Mycena</taxon>
    </lineage>
</organism>
<comment type="similarity">
    <text evidence="1">Belongs to the short-chain dehydrogenases/reductases (SDR) family.</text>
</comment>
<keyword evidence="2" id="KW-0560">Oxidoreductase</keyword>
<proteinExistence type="inferred from homology"/>
<keyword evidence="4" id="KW-1185">Reference proteome</keyword>
<reference evidence="3" key="1">
    <citation type="submission" date="2023-03" db="EMBL/GenBank/DDBJ databases">
        <title>Massive genome expansion in bonnet fungi (Mycena s.s.) driven by repeated elements and novel gene families across ecological guilds.</title>
        <authorList>
            <consortium name="Lawrence Berkeley National Laboratory"/>
            <person name="Harder C.B."/>
            <person name="Miyauchi S."/>
            <person name="Viragh M."/>
            <person name="Kuo A."/>
            <person name="Thoen E."/>
            <person name="Andreopoulos B."/>
            <person name="Lu D."/>
            <person name="Skrede I."/>
            <person name="Drula E."/>
            <person name="Henrissat B."/>
            <person name="Morin E."/>
            <person name="Kohler A."/>
            <person name="Barry K."/>
            <person name="LaButti K."/>
            <person name="Morin E."/>
            <person name="Salamov A."/>
            <person name="Lipzen A."/>
            <person name="Mereny Z."/>
            <person name="Hegedus B."/>
            <person name="Baldrian P."/>
            <person name="Stursova M."/>
            <person name="Weitz H."/>
            <person name="Taylor A."/>
            <person name="Grigoriev I.V."/>
            <person name="Nagy L.G."/>
            <person name="Martin F."/>
            <person name="Kauserud H."/>
        </authorList>
    </citation>
    <scope>NUCLEOTIDE SEQUENCE</scope>
    <source>
        <strain evidence="3">CBHHK002</strain>
    </source>
</reference>
<dbReference type="InterPro" id="IPR051911">
    <property type="entry name" value="SDR_oxidoreductase"/>
</dbReference>
<dbReference type="GO" id="GO:0016491">
    <property type="term" value="F:oxidoreductase activity"/>
    <property type="evidence" value="ECO:0007669"/>
    <property type="project" value="UniProtKB-KW"/>
</dbReference>
<dbReference type="PRINTS" id="PR00081">
    <property type="entry name" value="GDHRDH"/>
</dbReference>
<evidence type="ECO:0000313" key="4">
    <source>
        <dbReference type="Proteomes" id="UP001218218"/>
    </source>
</evidence>
<name>A0AAD7EM45_9AGAR</name>
<dbReference type="Pfam" id="PF00106">
    <property type="entry name" value="adh_short"/>
    <property type="match status" value="1"/>
</dbReference>
<evidence type="ECO:0000256" key="2">
    <source>
        <dbReference type="ARBA" id="ARBA00023002"/>
    </source>
</evidence>
<evidence type="ECO:0000313" key="3">
    <source>
        <dbReference type="EMBL" id="KAJ7339308.1"/>
    </source>
</evidence>
<dbReference type="Gene3D" id="3.40.50.720">
    <property type="entry name" value="NAD(P)-binding Rossmann-like Domain"/>
    <property type="match status" value="1"/>
</dbReference>
<comment type="caution">
    <text evidence="3">The sequence shown here is derived from an EMBL/GenBank/DDBJ whole genome shotgun (WGS) entry which is preliminary data.</text>
</comment>